<proteinExistence type="predicted"/>
<dbReference type="AlphaFoldDB" id="A0A370G401"/>
<gene>
    <name evidence="1" type="ORF">DFR59_11716</name>
</gene>
<keyword evidence="2" id="KW-1185">Reference proteome</keyword>
<reference evidence="1 2" key="1">
    <citation type="submission" date="2018-07" db="EMBL/GenBank/DDBJ databases">
        <title>Genomic Encyclopedia of Type Strains, Phase IV (KMG-IV): sequencing the most valuable type-strain genomes for metagenomic binning, comparative biology and taxonomic classification.</title>
        <authorList>
            <person name="Goeker M."/>
        </authorList>
    </citation>
    <scope>NUCLEOTIDE SEQUENCE [LARGE SCALE GENOMIC DNA]</scope>
    <source>
        <strain evidence="1 2">DSM 25281</strain>
    </source>
</reference>
<comment type="caution">
    <text evidence="1">The sequence shown here is derived from an EMBL/GenBank/DDBJ whole genome shotgun (WGS) entry which is preliminary data.</text>
</comment>
<organism evidence="1 2">
    <name type="scientific">Falsibacillus pallidus</name>
    <dbReference type="NCBI Taxonomy" id="493781"/>
    <lineage>
        <taxon>Bacteria</taxon>
        <taxon>Bacillati</taxon>
        <taxon>Bacillota</taxon>
        <taxon>Bacilli</taxon>
        <taxon>Bacillales</taxon>
        <taxon>Bacillaceae</taxon>
        <taxon>Falsibacillus</taxon>
    </lineage>
</organism>
<dbReference type="RefSeq" id="WP_114746899.1">
    <property type="nucleotide sequence ID" value="NZ_QQAY01000017.1"/>
</dbReference>
<evidence type="ECO:0000313" key="1">
    <source>
        <dbReference type="EMBL" id="RDI38475.1"/>
    </source>
</evidence>
<evidence type="ECO:0000313" key="2">
    <source>
        <dbReference type="Proteomes" id="UP000255326"/>
    </source>
</evidence>
<name>A0A370G401_9BACI</name>
<accession>A0A370G401</accession>
<sequence length="97" mass="11316">MGMQRVEKLGYISYLHRLYAPEIAAYEPFHWFYARKIAGYARYKAAYAPNSPFYARAAVWEVNSKGKTRSFDKNRGVPVLPLQPRQPPIFKKNFSNL</sequence>
<dbReference type="EMBL" id="QQAY01000017">
    <property type="protein sequence ID" value="RDI38475.1"/>
    <property type="molecule type" value="Genomic_DNA"/>
</dbReference>
<dbReference type="Proteomes" id="UP000255326">
    <property type="component" value="Unassembled WGS sequence"/>
</dbReference>
<protein>
    <submittedName>
        <fullName evidence="1">Uncharacterized protein</fullName>
    </submittedName>
</protein>